<feature type="non-terminal residue" evidence="2">
    <location>
        <position position="105"/>
    </location>
</feature>
<dbReference type="Proteomes" id="UP000326759">
    <property type="component" value="Unassembled WGS sequence"/>
</dbReference>
<evidence type="ECO:0000256" key="1">
    <source>
        <dbReference type="SAM" id="MobiDB-lite"/>
    </source>
</evidence>
<dbReference type="AlphaFoldDB" id="A0A5N5TC82"/>
<sequence>MIQLIFKNKIKDKHGPMKIKFPIMGKVKLKNSNEKKTETNLENHKLSNSKKISSSQGKSVVNVNGENKSEKINGRNQSQKRNNRGVSGESISELEKERCLKPLMN</sequence>
<gene>
    <name evidence="2" type="ORF">Anas_09774</name>
</gene>
<proteinExistence type="predicted"/>
<name>A0A5N5TC82_9CRUS</name>
<feature type="compositionally biased region" description="Polar residues" evidence="1">
    <location>
        <begin position="49"/>
        <end position="66"/>
    </location>
</feature>
<accession>A0A5N5TC82</accession>
<evidence type="ECO:0000313" key="3">
    <source>
        <dbReference type="Proteomes" id="UP000326759"/>
    </source>
</evidence>
<feature type="compositionally biased region" description="Basic and acidic residues" evidence="1">
    <location>
        <begin position="31"/>
        <end position="45"/>
    </location>
</feature>
<evidence type="ECO:0000313" key="2">
    <source>
        <dbReference type="EMBL" id="KAB7504264.1"/>
    </source>
</evidence>
<keyword evidence="3" id="KW-1185">Reference proteome</keyword>
<dbReference type="EMBL" id="SEYY01003490">
    <property type="protein sequence ID" value="KAB7504264.1"/>
    <property type="molecule type" value="Genomic_DNA"/>
</dbReference>
<comment type="caution">
    <text evidence="2">The sequence shown here is derived from an EMBL/GenBank/DDBJ whole genome shotgun (WGS) entry which is preliminary data.</text>
</comment>
<feature type="compositionally biased region" description="Basic and acidic residues" evidence="1">
    <location>
        <begin position="93"/>
        <end position="105"/>
    </location>
</feature>
<feature type="region of interest" description="Disordered" evidence="1">
    <location>
        <begin position="30"/>
        <end position="105"/>
    </location>
</feature>
<organism evidence="2 3">
    <name type="scientific">Armadillidium nasatum</name>
    <dbReference type="NCBI Taxonomy" id="96803"/>
    <lineage>
        <taxon>Eukaryota</taxon>
        <taxon>Metazoa</taxon>
        <taxon>Ecdysozoa</taxon>
        <taxon>Arthropoda</taxon>
        <taxon>Crustacea</taxon>
        <taxon>Multicrustacea</taxon>
        <taxon>Malacostraca</taxon>
        <taxon>Eumalacostraca</taxon>
        <taxon>Peracarida</taxon>
        <taxon>Isopoda</taxon>
        <taxon>Oniscidea</taxon>
        <taxon>Crinocheta</taxon>
        <taxon>Armadillidiidae</taxon>
        <taxon>Armadillidium</taxon>
    </lineage>
</organism>
<reference evidence="2 3" key="1">
    <citation type="journal article" date="2019" name="PLoS Biol.">
        <title>Sex chromosomes control vertical transmission of feminizing Wolbachia symbionts in an isopod.</title>
        <authorList>
            <person name="Becking T."/>
            <person name="Chebbi M.A."/>
            <person name="Giraud I."/>
            <person name="Moumen B."/>
            <person name="Laverre T."/>
            <person name="Caubet Y."/>
            <person name="Peccoud J."/>
            <person name="Gilbert C."/>
            <person name="Cordaux R."/>
        </authorList>
    </citation>
    <scope>NUCLEOTIDE SEQUENCE [LARGE SCALE GENOMIC DNA]</scope>
    <source>
        <strain evidence="2">ANa2</strain>
        <tissue evidence="2">Whole body excluding digestive tract and cuticle</tissue>
    </source>
</reference>
<protein>
    <submittedName>
        <fullName evidence="2">Uncharacterized protein</fullName>
    </submittedName>
</protein>